<evidence type="ECO:0000256" key="2">
    <source>
        <dbReference type="ARBA" id="ARBA00022679"/>
    </source>
</evidence>
<evidence type="ECO:0000259" key="3">
    <source>
        <dbReference type="Pfam" id="PF13439"/>
    </source>
</evidence>
<dbReference type="AlphaFoldDB" id="A0A7G6X8W2"/>
<dbReference type="KEGG" id="kqi:F1D05_38245"/>
<dbReference type="Gene3D" id="3.40.50.2000">
    <property type="entry name" value="Glycogen Phosphorylase B"/>
    <property type="match status" value="2"/>
</dbReference>
<dbReference type="EMBL" id="CP043661">
    <property type="protein sequence ID" value="QNE22677.1"/>
    <property type="molecule type" value="Genomic_DNA"/>
</dbReference>
<keyword evidence="2 4" id="KW-0808">Transferase</keyword>
<name>A0A7G6X8W2_9ACTN</name>
<dbReference type="InterPro" id="IPR050194">
    <property type="entry name" value="Glycosyltransferase_grp1"/>
</dbReference>
<reference evidence="5" key="1">
    <citation type="submission" date="2019-09" db="EMBL/GenBank/DDBJ databases">
        <title>Antimicrobial potential of Antarctic Bacteria.</title>
        <authorList>
            <person name="Benaud N."/>
            <person name="Edwards R.J."/>
            <person name="Ferrari B.C."/>
        </authorList>
    </citation>
    <scope>NUCLEOTIDE SEQUENCE [LARGE SCALE GENOMIC DNA]</scope>
    <source>
        <strain evidence="5">SPB151</strain>
    </source>
</reference>
<feature type="domain" description="Glycosyltransferase subfamily 4-like N-terminal" evidence="3">
    <location>
        <begin position="15"/>
        <end position="167"/>
    </location>
</feature>
<organism evidence="4 5">
    <name type="scientific">Kribbella qitaiheensis</name>
    <dbReference type="NCBI Taxonomy" id="1544730"/>
    <lineage>
        <taxon>Bacteria</taxon>
        <taxon>Bacillati</taxon>
        <taxon>Actinomycetota</taxon>
        <taxon>Actinomycetes</taxon>
        <taxon>Propionibacteriales</taxon>
        <taxon>Kribbellaceae</taxon>
        <taxon>Kribbella</taxon>
    </lineage>
</organism>
<evidence type="ECO:0000313" key="4">
    <source>
        <dbReference type="EMBL" id="QNE22677.1"/>
    </source>
</evidence>
<sequence>MRIALVSDVYLPSLGGIEMHLHDLALELIRAGHVVTVFTVSESPSQVSDVPVVRLPAISGIPTDNSLLLRHLLEGDFDLVHAHSSLFSPLAWAATRSASQYGVPVVITMHSLPAEGGVIIPWMLAQLDRGFGPEVRWTAVSEVVAASLRRALPGRPVEVLHNGIDPQPWQRPHRPDHVLTVVSTMRLTRRKRPAALLRILADIRSRLPAELRLRAVVVGSGPQGASMARAVRRSAMDWVELPGRLTRYEIQQLYSAADVYLAPAELESFGVAALEARCAGLGVVAMASGGVGEFVRPGIEGFLVDTDAEMAAVTVGLLTSPDLLKSIQAHNRFTEPAMTWQLVIGQHLGVYDQVLTQSALSDDSLASALIDVPTIMELDR</sequence>
<dbReference type="CDD" id="cd03801">
    <property type="entry name" value="GT4_PimA-like"/>
    <property type="match status" value="1"/>
</dbReference>
<keyword evidence="5" id="KW-1185">Reference proteome</keyword>
<dbReference type="Pfam" id="PF13692">
    <property type="entry name" value="Glyco_trans_1_4"/>
    <property type="match status" value="1"/>
</dbReference>
<dbReference type="PANTHER" id="PTHR45947">
    <property type="entry name" value="SULFOQUINOVOSYL TRANSFERASE SQD2"/>
    <property type="match status" value="1"/>
</dbReference>
<dbReference type="SUPFAM" id="SSF53756">
    <property type="entry name" value="UDP-Glycosyltransferase/glycogen phosphorylase"/>
    <property type="match status" value="1"/>
</dbReference>
<gene>
    <name evidence="4" type="ORF">F1D05_38245</name>
</gene>
<dbReference type="GO" id="GO:1901137">
    <property type="term" value="P:carbohydrate derivative biosynthetic process"/>
    <property type="evidence" value="ECO:0007669"/>
    <property type="project" value="UniProtKB-ARBA"/>
</dbReference>
<evidence type="ECO:0000256" key="1">
    <source>
        <dbReference type="ARBA" id="ARBA00022676"/>
    </source>
</evidence>
<dbReference type="GO" id="GO:0016758">
    <property type="term" value="F:hexosyltransferase activity"/>
    <property type="evidence" value="ECO:0007669"/>
    <property type="project" value="TreeGrafter"/>
</dbReference>
<protein>
    <submittedName>
        <fullName evidence="4">Glycosyltransferase family 4 protein</fullName>
    </submittedName>
</protein>
<dbReference type="Pfam" id="PF13439">
    <property type="entry name" value="Glyco_transf_4"/>
    <property type="match status" value="1"/>
</dbReference>
<accession>A0A7G6X8W2</accession>
<dbReference type="PANTHER" id="PTHR45947:SF3">
    <property type="entry name" value="SULFOQUINOVOSYL TRANSFERASE SQD2"/>
    <property type="match status" value="1"/>
</dbReference>
<reference evidence="4 5" key="2">
    <citation type="journal article" date="2020" name="Microbiol. Resour. Announc.">
        <title>Antarctic desert soil bacteria exhibit high novel natural product potential, evaluated through long-read genome sequencing and comparative genomics.</title>
        <authorList>
            <person name="Benaud N."/>
            <person name="Edwards R.J."/>
            <person name="Amos T.G."/>
            <person name="D'Agostino P.M."/>
            <person name="Gutierrez-Chavez C."/>
            <person name="Montgomery K."/>
            <person name="Nicetic I."/>
            <person name="Ferrari B.C."/>
        </authorList>
    </citation>
    <scope>NUCLEOTIDE SEQUENCE [LARGE SCALE GENOMIC DNA]</scope>
    <source>
        <strain evidence="4 5">SPB151</strain>
    </source>
</reference>
<keyword evidence="1" id="KW-0328">Glycosyltransferase</keyword>
<evidence type="ECO:0000313" key="5">
    <source>
        <dbReference type="Proteomes" id="UP000515563"/>
    </source>
</evidence>
<dbReference type="InterPro" id="IPR028098">
    <property type="entry name" value="Glyco_trans_4-like_N"/>
</dbReference>
<proteinExistence type="predicted"/>
<dbReference type="RefSeq" id="WP_185445092.1">
    <property type="nucleotide sequence ID" value="NZ_CP043661.1"/>
</dbReference>
<dbReference type="Proteomes" id="UP000515563">
    <property type="component" value="Chromosome"/>
</dbReference>